<protein>
    <submittedName>
        <fullName evidence="1">Uncharacterized protein</fullName>
    </submittedName>
</protein>
<name>A0ABN8R3N8_9CNID</name>
<proteinExistence type="predicted"/>
<feature type="non-terminal residue" evidence="1">
    <location>
        <position position="1"/>
    </location>
</feature>
<dbReference type="Gene3D" id="2.150.10.10">
    <property type="entry name" value="Serralysin-like metalloprotease, C-terminal"/>
    <property type="match status" value="1"/>
</dbReference>
<comment type="caution">
    <text evidence="1">The sequence shown here is derived from an EMBL/GenBank/DDBJ whole genome shotgun (WGS) entry which is preliminary data.</text>
</comment>
<dbReference type="SUPFAM" id="SSF51120">
    <property type="entry name" value="beta-Roll"/>
    <property type="match status" value="1"/>
</dbReference>
<evidence type="ECO:0000313" key="2">
    <source>
        <dbReference type="Proteomes" id="UP001159405"/>
    </source>
</evidence>
<keyword evidence="2" id="KW-1185">Reference proteome</keyword>
<accession>A0ABN8R3N8</accession>
<evidence type="ECO:0000313" key="1">
    <source>
        <dbReference type="EMBL" id="CAH3173964.1"/>
    </source>
</evidence>
<reference evidence="1 2" key="1">
    <citation type="submission" date="2022-05" db="EMBL/GenBank/DDBJ databases">
        <authorList>
            <consortium name="Genoscope - CEA"/>
            <person name="William W."/>
        </authorList>
    </citation>
    <scope>NUCLEOTIDE SEQUENCE [LARGE SCALE GENOMIC DNA]</scope>
</reference>
<dbReference type="InterPro" id="IPR011049">
    <property type="entry name" value="Serralysin-like_metalloprot_C"/>
</dbReference>
<dbReference type="Proteomes" id="UP001159405">
    <property type="component" value="Unassembled WGS sequence"/>
</dbReference>
<organism evidence="1 2">
    <name type="scientific">Porites lobata</name>
    <dbReference type="NCBI Taxonomy" id="104759"/>
    <lineage>
        <taxon>Eukaryota</taxon>
        <taxon>Metazoa</taxon>
        <taxon>Cnidaria</taxon>
        <taxon>Anthozoa</taxon>
        <taxon>Hexacorallia</taxon>
        <taxon>Scleractinia</taxon>
        <taxon>Fungiina</taxon>
        <taxon>Poritidae</taxon>
        <taxon>Porites</taxon>
    </lineage>
</organism>
<gene>
    <name evidence="1" type="ORF">PLOB_00014541</name>
</gene>
<dbReference type="EMBL" id="CALNXK010000186">
    <property type="protein sequence ID" value="CAH3173964.1"/>
    <property type="molecule type" value="Genomic_DNA"/>
</dbReference>
<sequence length="558" mass="62094">LIRKRAAGEYDGEVVAAKVAKHCTGTRRRRKRFSCSLNEKDSVIVDEESIKITEDQVEFDIVDRRNAKDREHVRLQISSGELAFPKLIVDLVTNSRRAGPNEAYSKVNKGLTVHGLIFSVLGAVNYFQEGDNLRAAISMAQSAHTLGGLTGINEIVNKVGKRVLSSATKGLAKGLNLEKGLEKLSSKMERFAERGVGELLGDIPVVGLAFDIYFIEQDIEQLADLNLNDPEDLKLLPLRVIDLGLDVSTTVLNLIGTLCPAAEVITEPLVIVLSIIRMAIDDFYIDIMVEMEKVNWKSPWAGLEFLGALVKGFLEGAADFLTGGLRRQMEIDFTQGKLSSFGGYINFRLHDNNRATLEIGDSRTFEYKHKTAKLWFVIPIKSYSVICGAKFHEQSVYGTYYGNSKNNTFYAVQKPKPTTTPTGKKGGDNCNFGKLNLKLVTGKYHYNLYGRGGSDTFYLGPEMSRVTGGSGSDLFVIQSDGGKTVIDNFAVDNKRDIIFINVEYGKIRCYQSGTDLDISYSKSHHIRIKNWFKPGDPTYYRHVSFRSLDGVFSSQNRP</sequence>